<protein>
    <submittedName>
        <fullName evidence="1">Uncharacterized protein</fullName>
    </submittedName>
</protein>
<dbReference type="EMBL" id="JAHXZJ010002237">
    <property type="protein sequence ID" value="KAH0546316.1"/>
    <property type="molecule type" value="Genomic_DNA"/>
</dbReference>
<evidence type="ECO:0000313" key="2">
    <source>
        <dbReference type="Proteomes" id="UP000826195"/>
    </source>
</evidence>
<evidence type="ECO:0000313" key="1">
    <source>
        <dbReference type="EMBL" id="KAH0546316.1"/>
    </source>
</evidence>
<reference evidence="1 2" key="1">
    <citation type="journal article" date="2021" name="J. Hered.">
        <title>A chromosome-level genome assembly of the parasitoid wasp, Cotesia glomerata (Hymenoptera: Braconidae).</title>
        <authorList>
            <person name="Pinto B.J."/>
            <person name="Weis J.J."/>
            <person name="Gamble T."/>
            <person name="Ode P.J."/>
            <person name="Paul R."/>
            <person name="Zaspel J.M."/>
        </authorList>
    </citation>
    <scope>NUCLEOTIDE SEQUENCE [LARGE SCALE GENOMIC DNA]</scope>
    <source>
        <strain evidence="1">CgM1</strain>
    </source>
</reference>
<dbReference type="Proteomes" id="UP000826195">
    <property type="component" value="Unassembled WGS sequence"/>
</dbReference>
<organism evidence="1 2">
    <name type="scientific">Cotesia glomerata</name>
    <name type="common">Lepidopteran parasitic wasp</name>
    <name type="synonym">Apanteles glomeratus</name>
    <dbReference type="NCBI Taxonomy" id="32391"/>
    <lineage>
        <taxon>Eukaryota</taxon>
        <taxon>Metazoa</taxon>
        <taxon>Ecdysozoa</taxon>
        <taxon>Arthropoda</taxon>
        <taxon>Hexapoda</taxon>
        <taxon>Insecta</taxon>
        <taxon>Pterygota</taxon>
        <taxon>Neoptera</taxon>
        <taxon>Endopterygota</taxon>
        <taxon>Hymenoptera</taxon>
        <taxon>Apocrita</taxon>
        <taxon>Ichneumonoidea</taxon>
        <taxon>Braconidae</taxon>
        <taxon>Microgastrinae</taxon>
        <taxon>Cotesia</taxon>
    </lineage>
</organism>
<name>A0AAV7I884_COTGL</name>
<accession>A0AAV7I884</accession>
<comment type="caution">
    <text evidence="1">The sequence shown here is derived from an EMBL/GenBank/DDBJ whole genome shotgun (WGS) entry which is preliminary data.</text>
</comment>
<sequence>MESASIVIKNRLFYQIHLNGYSAFHLIASCRIPVEFMELLDRYFMEECTMHYEHWIRSRGEFQTTTAPDYSSVAWKESKAVLGHTAARLFNKVN</sequence>
<dbReference type="AlphaFoldDB" id="A0AAV7I884"/>
<gene>
    <name evidence="1" type="ORF">KQX54_008312</name>
</gene>
<proteinExistence type="predicted"/>
<keyword evidence="2" id="KW-1185">Reference proteome</keyword>